<evidence type="ECO:0000256" key="2">
    <source>
        <dbReference type="SAM" id="SignalP"/>
    </source>
</evidence>
<organism evidence="4 5">
    <name type="scientific">Camellia sinensis var. sinensis</name>
    <name type="common">China tea</name>
    <dbReference type="NCBI Taxonomy" id="542762"/>
    <lineage>
        <taxon>Eukaryota</taxon>
        <taxon>Viridiplantae</taxon>
        <taxon>Streptophyta</taxon>
        <taxon>Embryophyta</taxon>
        <taxon>Tracheophyta</taxon>
        <taxon>Spermatophyta</taxon>
        <taxon>Magnoliopsida</taxon>
        <taxon>eudicotyledons</taxon>
        <taxon>Gunneridae</taxon>
        <taxon>Pentapetalae</taxon>
        <taxon>asterids</taxon>
        <taxon>Ericales</taxon>
        <taxon>Theaceae</taxon>
        <taxon>Camellia</taxon>
    </lineage>
</organism>
<evidence type="ECO:0000313" key="4">
    <source>
        <dbReference type="EMBL" id="THF93956.1"/>
    </source>
</evidence>
<comment type="caution">
    <text evidence="4">The sequence shown here is derived from an EMBL/GenBank/DDBJ whole genome shotgun (WGS) entry which is preliminary data.</text>
</comment>
<proteinExistence type="inferred from homology"/>
<dbReference type="Proteomes" id="UP000306102">
    <property type="component" value="Unassembled WGS sequence"/>
</dbReference>
<evidence type="ECO:0000256" key="1">
    <source>
        <dbReference type="ARBA" id="ARBA00005648"/>
    </source>
</evidence>
<feature type="domain" description="Endoplasmic reticulum vesicle transporter C-terminal" evidence="3">
    <location>
        <begin position="91"/>
        <end position="167"/>
    </location>
</feature>
<feature type="signal peptide" evidence="2">
    <location>
        <begin position="1"/>
        <end position="29"/>
    </location>
</feature>
<dbReference type="InterPro" id="IPR012936">
    <property type="entry name" value="Erv_C"/>
</dbReference>
<dbReference type="GO" id="GO:0030134">
    <property type="term" value="C:COPII-coated ER to Golgi transport vesicle"/>
    <property type="evidence" value="ECO:0007669"/>
    <property type="project" value="TreeGrafter"/>
</dbReference>
<sequence length="216" mass="24498">MLLSLDLFIWISKKMVLIIIFGLPEKIYGDKDNHEDSDQKNHLHGFDQDAETMIKKVKQALANGEGCRVYGVLDVQRVAGNFHISVHGLNIFIVPIEYRYLSKEVLPTNQFSVTEYYSPTNEYDRTWPAVYFLYDLSPITVTIREERRSFLHFITRLCAVLGGTFALTEGPLSAGSMHASRSLPPKPPSIYCFFAAAAVKMPRWWCGGDSDSGVWL</sequence>
<comment type="similarity">
    <text evidence="1">Belongs to the ERGIC family.</text>
</comment>
<dbReference type="PANTHER" id="PTHR10984">
    <property type="entry name" value="ENDOPLASMIC RETICULUM-GOLGI INTERMEDIATE COMPARTMENT PROTEIN"/>
    <property type="match status" value="1"/>
</dbReference>
<dbReference type="EMBL" id="SDRB02013812">
    <property type="protein sequence ID" value="THF93956.1"/>
    <property type="molecule type" value="Genomic_DNA"/>
</dbReference>
<protein>
    <recommendedName>
        <fullName evidence="3">Endoplasmic reticulum vesicle transporter C-terminal domain-containing protein</fullName>
    </recommendedName>
</protein>
<dbReference type="Pfam" id="PF07970">
    <property type="entry name" value="COPIIcoated_ERV"/>
    <property type="match status" value="2"/>
</dbReference>
<feature type="chain" id="PRO_5020754963" description="Endoplasmic reticulum vesicle transporter C-terminal domain-containing protein" evidence="2">
    <location>
        <begin position="30"/>
        <end position="216"/>
    </location>
</feature>
<feature type="domain" description="Endoplasmic reticulum vesicle transporter C-terminal" evidence="3">
    <location>
        <begin position="46"/>
        <end position="86"/>
    </location>
</feature>
<accession>A0A4V3WIQ6</accession>
<evidence type="ECO:0000313" key="5">
    <source>
        <dbReference type="Proteomes" id="UP000306102"/>
    </source>
</evidence>
<dbReference type="PANTHER" id="PTHR10984:SF25">
    <property type="entry name" value="ENDOPLASMIC RETICULUM-GOLGI INTERMEDIATE COMPARTMENT PROTEIN 3"/>
    <property type="match status" value="1"/>
</dbReference>
<keyword evidence="2" id="KW-0732">Signal</keyword>
<keyword evidence="5" id="KW-1185">Reference proteome</keyword>
<dbReference type="STRING" id="542762.A0A4V3WIQ6"/>
<dbReference type="AlphaFoldDB" id="A0A4V3WIQ6"/>
<name>A0A4V3WIQ6_CAMSN</name>
<gene>
    <name evidence="4" type="ORF">TEA_002025</name>
</gene>
<evidence type="ECO:0000259" key="3">
    <source>
        <dbReference type="Pfam" id="PF07970"/>
    </source>
</evidence>
<dbReference type="InterPro" id="IPR045888">
    <property type="entry name" value="Erv"/>
</dbReference>
<reference evidence="4 5" key="1">
    <citation type="journal article" date="2018" name="Proc. Natl. Acad. Sci. U.S.A.">
        <title>Draft genome sequence of Camellia sinensis var. sinensis provides insights into the evolution of the tea genome and tea quality.</title>
        <authorList>
            <person name="Wei C."/>
            <person name="Yang H."/>
            <person name="Wang S."/>
            <person name="Zhao J."/>
            <person name="Liu C."/>
            <person name="Gao L."/>
            <person name="Xia E."/>
            <person name="Lu Y."/>
            <person name="Tai Y."/>
            <person name="She G."/>
            <person name="Sun J."/>
            <person name="Cao H."/>
            <person name="Tong W."/>
            <person name="Gao Q."/>
            <person name="Li Y."/>
            <person name="Deng W."/>
            <person name="Jiang X."/>
            <person name="Wang W."/>
            <person name="Chen Q."/>
            <person name="Zhang S."/>
            <person name="Li H."/>
            <person name="Wu J."/>
            <person name="Wang P."/>
            <person name="Li P."/>
            <person name="Shi C."/>
            <person name="Zheng F."/>
            <person name="Jian J."/>
            <person name="Huang B."/>
            <person name="Shan D."/>
            <person name="Shi M."/>
            <person name="Fang C."/>
            <person name="Yue Y."/>
            <person name="Li F."/>
            <person name="Li D."/>
            <person name="Wei S."/>
            <person name="Han B."/>
            <person name="Jiang C."/>
            <person name="Yin Y."/>
            <person name="Xia T."/>
            <person name="Zhang Z."/>
            <person name="Bennetzen J.L."/>
            <person name="Zhao S."/>
            <person name="Wan X."/>
        </authorList>
    </citation>
    <scope>NUCLEOTIDE SEQUENCE [LARGE SCALE GENOMIC DNA]</scope>
    <source>
        <strain evidence="5">cv. Shuchazao</strain>
        <tissue evidence="4">Leaf</tissue>
    </source>
</reference>
<dbReference type="GO" id="GO:0005783">
    <property type="term" value="C:endoplasmic reticulum"/>
    <property type="evidence" value="ECO:0007669"/>
    <property type="project" value="TreeGrafter"/>
</dbReference>